<feature type="compositionally biased region" description="Basic and acidic residues" evidence="7">
    <location>
        <begin position="273"/>
        <end position="289"/>
    </location>
</feature>
<organism evidence="9 10">
    <name type="scientific">Atractosteus spatula</name>
    <name type="common">Alligator gar</name>
    <name type="synonym">Lepisosteus spatula</name>
    <dbReference type="NCBI Taxonomy" id="7917"/>
    <lineage>
        <taxon>Eukaryota</taxon>
        <taxon>Metazoa</taxon>
        <taxon>Chordata</taxon>
        <taxon>Craniata</taxon>
        <taxon>Vertebrata</taxon>
        <taxon>Euteleostomi</taxon>
        <taxon>Actinopterygii</taxon>
        <taxon>Neopterygii</taxon>
        <taxon>Holostei</taxon>
        <taxon>Semionotiformes</taxon>
        <taxon>Lepisosteidae</taxon>
        <taxon>Atractosteus</taxon>
    </lineage>
</organism>
<evidence type="ECO:0000256" key="5">
    <source>
        <dbReference type="ARBA" id="ARBA00023136"/>
    </source>
</evidence>
<dbReference type="EMBL" id="JAAWVO010040204">
    <property type="protein sequence ID" value="MBN3318529.1"/>
    <property type="molecule type" value="Genomic_DNA"/>
</dbReference>
<feature type="region of interest" description="Disordered" evidence="7">
    <location>
        <begin position="205"/>
        <end position="353"/>
    </location>
</feature>
<feature type="transmembrane region" description="Helical" evidence="8">
    <location>
        <begin position="681"/>
        <end position="699"/>
    </location>
</feature>
<feature type="binding site" evidence="6">
    <location>
        <position position="638"/>
    </location>
    <ligand>
        <name>Zn(2+)</name>
        <dbReference type="ChEBI" id="CHEBI:29105"/>
    </ligand>
</feature>
<dbReference type="GO" id="GO:0016020">
    <property type="term" value="C:membrane"/>
    <property type="evidence" value="ECO:0007669"/>
    <property type="project" value="UniProtKB-SubCell"/>
</dbReference>
<feature type="transmembrane region" description="Helical" evidence="8">
    <location>
        <begin position="472"/>
        <end position="493"/>
    </location>
</feature>
<dbReference type="GO" id="GO:0046872">
    <property type="term" value="F:metal ion binding"/>
    <property type="evidence" value="ECO:0007669"/>
    <property type="project" value="UniProtKB-KW"/>
</dbReference>
<feature type="non-terminal residue" evidence="9">
    <location>
        <position position="1"/>
    </location>
</feature>
<dbReference type="GO" id="GO:0038023">
    <property type="term" value="F:signaling receptor activity"/>
    <property type="evidence" value="ECO:0007669"/>
    <property type="project" value="TreeGrafter"/>
</dbReference>
<keyword evidence="10" id="KW-1185">Reference proteome</keyword>
<proteinExistence type="inferred from homology"/>
<evidence type="ECO:0000256" key="3">
    <source>
        <dbReference type="ARBA" id="ARBA00022692"/>
    </source>
</evidence>
<keyword evidence="4 8" id="KW-1133">Transmembrane helix</keyword>
<keyword evidence="6" id="KW-0862">Zinc</keyword>
<feature type="transmembrane region" description="Helical" evidence="8">
    <location>
        <begin position="562"/>
        <end position="584"/>
    </location>
</feature>
<feature type="binding site" evidence="6">
    <location>
        <position position="458"/>
    </location>
    <ligand>
        <name>Zn(2+)</name>
        <dbReference type="ChEBI" id="CHEBI:29105"/>
    </ligand>
</feature>
<feature type="compositionally biased region" description="Acidic residues" evidence="7">
    <location>
        <begin position="231"/>
        <end position="240"/>
    </location>
</feature>
<feature type="non-terminal residue" evidence="9">
    <location>
        <position position="713"/>
    </location>
</feature>
<dbReference type="PANTHER" id="PTHR20855">
    <property type="entry name" value="ADIPOR/PROGESTIN RECEPTOR-RELATED"/>
    <property type="match status" value="1"/>
</dbReference>
<reference evidence="9" key="1">
    <citation type="journal article" date="2021" name="Cell">
        <title>Tracing the genetic footprints of vertebrate landing in non-teleost ray-finned fishes.</title>
        <authorList>
            <person name="Bi X."/>
            <person name="Wang K."/>
            <person name="Yang L."/>
            <person name="Pan H."/>
            <person name="Jiang H."/>
            <person name="Wei Q."/>
            <person name="Fang M."/>
            <person name="Yu H."/>
            <person name="Zhu C."/>
            <person name="Cai Y."/>
            <person name="He Y."/>
            <person name="Gan X."/>
            <person name="Zeng H."/>
            <person name="Yu D."/>
            <person name="Zhu Y."/>
            <person name="Jiang H."/>
            <person name="Qiu Q."/>
            <person name="Yang H."/>
            <person name="Zhang Y.E."/>
            <person name="Wang W."/>
            <person name="Zhu M."/>
            <person name="He S."/>
            <person name="Zhang G."/>
        </authorList>
    </citation>
    <scope>NUCLEOTIDE SEQUENCE</scope>
    <source>
        <strain evidence="9">Allg_001</strain>
    </source>
</reference>
<protein>
    <submittedName>
        <fullName evidence="9">PAQR9 protein</fullName>
    </submittedName>
</protein>
<dbReference type="AlphaFoldDB" id="A0A8J7TCJ1"/>
<comment type="similarity">
    <text evidence="2">Belongs to the ADIPOR family.</text>
</comment>
<feature type="compositionally biased region" description="Basic and acidic residues" evidence="7">
    <location>
        <begin position="218"/>
        <end position="230"/>
    </location>
</feature>
<dbReference type="InterPro" id="IPR004254">
    <property type="entry name" value="AdipoR/HlyIII-related"/>
</dbReference>
<evidence type="ECO:0000256" key="2">
    <source>
        <dbReference type="ARBA" id="ARBA00007018"/>
    </source>
</evidence>
<comment type="caution">
    <text evidence="9">The sequence shown here is derived from an EMBL/GenBank/DDBJ whole genome shotgun (WGS) entry which is preliminary data.</text>
</comment>
<name>A0A8J7TCJ1_ATRSP</name>
<evidence type="ECO:0000313" key="10">
    <source>
        <dbReference type="Proteomes" id="UP000736164"/>
    </source>
</evidence>
<comment type="subcellular location">
    <subcellularLocation>
        <location evidence="1">Membrane</location>
        <topology evidence="1">Multi-pass membrane protein</topology>
    </subcellularLocation>
</comment>
<feature type="binding site" evidence="6">
    <location>
        <position position="634"/>
    </location>
    <ligand>
        <name>Zn(2+)</name>
        <dbReference type="ChEBI" id="CHEBI:29105"/>
    </ligand>
</feature>
<evidence type="ECO:0000256" key="8">
    <source>
        <dbReference type="SAM" id="Phobius"/>
    </source>
</evidence>
<keyword evidence="5 8" id="KW-0472">Membrane</keyword>
<evidence type="ECO:0000256" key="4">
    <source>
        <dbReference type="ARBA" id="ARBA00022989"/>
    </source>
</evidence>
<evidence type="ECO:0000256" key="7">
    <source>
        <dbReference type="SAM" id="MobiDB-lite"/>
    </source>
</evidence>
<evidence type="ECO:0000256" key="6">
    <source>
        <dbReference type="PIRSR" id="PIRSR604254-1"/>
    </source>
</evidence>
<sequence>MPFPLSRQWMMASELGSCVGNPLDKLGSVGEVCLLCCPVFALGALCRGRYGPPASWRCLLGAPQLGLAFLLILCEAGPNNRSTVLLSGLTPGPQGTKAAILSLRRHRAAPGNALFLPGPSLGGVSEGTVDGRGVTRTRTPASLLSTHRIHRGSNCEPVASQPPLYEAMRDDDDAEDAPLRLPAPGAATVSRTRIVLHADTQYTLRVSAGHTHTHRSARAREVRDPGGLRGEEEEEEEGEGAGEKLSVARSGPILGRRQEPSPRRAQQARKPTSRTERDALERRLPDRARTGGNTRACGPSRGGTARSLRRSLRSAVRSQRAGASGQAERRKRRKSLAPEREPAEQSPARRAPAMAFRRRPRQLFRHTDVPARVTESFILSGYRFPDCSFSECLASAFRPTNETGNFWTHFLALIVFAFHCLEPAGGGQARALSDPFFYPFWTYALGAAGLLAVSSLAHLFNAMSLQVREICFFVDYGTISAYTVGSSLAYFYYIHPRAGLVFAGARRGNASQAWPPAAGPSSPGPARGFFETFYIPSTCLVALICTLACCSSRQRWRRYRYVIRTLVFLLPFAVASAPIFYRLYAGPPGGGGGGTLAPFFYRHCFWLVMSALINVSKIPERLSPGHFDIWGHSHQWFHCFTFLSILDELRMIKAEMRELSGAALLAGAAAGPTLLSTYGVMLGLQGCIAAIISWFSLRAREDHRPPQARPKSD</sequence>
<gene>
    <name evidence="9" type="primary">Paqr9</name>
    <name evidence="9" type="ORF">GTO95_0006216</name>
</gene>
<feature type="transmembrane region" description="Helical" evidence="8">
    <location>
        <begin position="533"/>
        <end position="550"/>
    </location>
</feature>
<evidence type="ECO:0000313" key="9">
    <source>
        <dbReference type="EMBL" id="MBN3318529.1"/>
    </source>
</evidence>
<accession>A0A8J7TCJ1</accession>
<evidence type="ECO:0000256" key="1">
    <source>
        <dbReference type="ARBA" id="ARBA00004141"/>
    </source>
</evidence>
<dbReference type="Pfam" id="PF03006">
    <property type="entry name" value="HlyIII"/>
    <property type="match status" value="1"/>
</dbReference>
<feature type="transmembrane region" description="Helical" evidence="8">
    <location>
        <begin position="440"/>
        <end position="460"/>
    </location>
</feature>
<keyword evidence="6" id="KW-0479">Metal-binding</keyword>
<dbReference type="Proteomes" id="UP000736164">
    <property type="component" value="Unassembled WGS sequence"/>
</dbReference>
<keyword evidence="3 8" id="KW-0812">Transmembrane</keyword>
<dbReference type="PANTHER" id="PTHR20855:SF143">
    <property type="entry name" value="MEMBRANE PROGESTIN RECEPTOR EPSILON"/>
    <property type="match status" value="1"/>
</dbReference>